<protein>
    <submittedName>
        <fullName evidence="1">Uncharacterized protein</fullName>
    </submittedName>
</protein>
<sequence>MFAALSRFAAFASRSLITSLASWTCRPLIAGCSILAVCAILERCKAGAGLRLQDINLFLGELQQR</sequence>
<dbReference type="EMBL" id="AP023096">
    <property type="protein sequence ID" value="BCE63918.1"/>
    <property type="molecule type" value="Genomic_DNA"/>
</dbReference>
<proteinExistence type="predicted"/>
<accession>A0A810AM58</accession>
<dbReference type="AlphaFoldDB" id="A0A810AM58"/>
<evidence type="ECO:0000313" key="1">
    <source>
        <dbReference type="EMBL" id="BCE63918.1"/>
    </source>
</evidence>
<gene>
    <name evidence="1" type="ORF">XF6B_27170</name>
</gene>
<reference evidence="1" key="1">
    <citation type="submission" date="2020-05" db="EMBL/GenBank/DDBJ databases">
        <title>Complete genome sequence of Bradyrhizobium diazoefficiens XF6 isolated from soybean nodule.</title>
        <authorList>
            <person name="Noda R."/>
            <person name="Kakizaki K."/>
            <person name="Minamisawa K."/>
        </authorList>
    </citation>
    <scope>NUCLEOTIDE SEQUENCE</scope>
    <source>
        <strain evidence="1">XF6</strain>
    </source>
</reference>
<organism evidence="1">
    <name type="scientific">Bradyrhizobium diazoefficiens</name>
    <dbReference type="NCBI Taxonomy" id="1355477"/>
    <lineage>
        <taxon>Bacteria</taxon>
        <taxon>Pseudomonadati</taxon>
        <taxon>Pseudomonadota</taxon>
        <taxon>Alphaproteobacteria</taxon>
        <taxon>Hyphomicrobiales</taxon>
        <taxon>Nitrobacteraceae</taxon>
        <taxon>Bradyrhizobium</taxon>
    </lineage>
</organism>
<name>A0A810AM58_9BRAD</name>